<accession>A0ABD3RJ02</accession>
<evidence type="ECO:0000313" key="4">
    <source>
        <dbReference type="Proteomes" id="UP001634393"/>
    </source>
</evidence>
<dbReference type="AlphaFoldDB" id="A0ABD3RJ02"/>
<organism evidence="2 4">
    <name type="scientific">Penstemon smallii</name>
    <dbReference type="NCBI Taxonomy" id="265156"/>
    <lineage>
        <taxon>Eukaryota</taxon>
        <taxon>Viridiplantae</taxon>
        <taxon>Streptophyta</taxon>
        <taxon>Embryophyta</taxon>
        <taxon>Tracheophyta</taxon>
        <taxon>Spermatophyta</taxon>
        <taxon>Magnoliopsida</taxon>
        <taxon>eudicotyledons</taxon>
        <taxon>Gunneridae</taxon>
        <taxon>Pentapetalae</taxon>
        <taxon>asterids</taxon>
        <taxon>lamiids</taxon>
        <taxon>Lamiales</taxon>
        <taxon>Plantaginaceae</taxon>
        <taxon>Cheloneae</taxon>
        <taxon>Penstemon</taxon>
    </lineage>
</organism>
<feature type="domain" description="F-box associated beta-propeller type 1" evidence="1">
    <location>
        <begin position="10"/>
        <end position="199"/>
    </location>
</feature>
<evidence type="ECO:0000259" key="1">
    <source>
        <dbReference type="Pfam" id="PF07734"/>
    </source>
</evidence>
<proteinExistence type="predicted"/>
<reference evidence="2 4" key="1">
    <citation type="submission" date="2024-12" db="EMBL/GenBank/DDBJ databases">
        <title>The unique morphological basis and parallel evolutionary history of personate flowers in Penstemon.</title>
        <authorList>
            <person name="Depatie T.H."/>
            <person name="Wessinger C.A."/>
        </authorList>
    </citation>
    <scope>NUCLEOTIDE SEQUENCE [LARGE SCALE GENOMIC DNA]</scope>
    <source>
        <strain evidence="2">WTNN_2</strain>
        <tissue evidence="2">Leaf</tissue>
    </source>
</reference>
<dbReference type="InterPro" id="IPR017451">
    <property type="entry name" value="F-box-assoc_interact_dom"/>
</dbReference>
<name>A0ABD3RJ02_9LAMI</name>
<evidence type="ECO:0000313" key="2">
    <source>
        <dbReference type="EMBL" id="KAL3812972.1"/>
    </source>
</evidence>
<protein>
    <recommendedName>
        <fullName evidence="1">F-box associated beta-propeller type 1 domain-containing protein</fullName>
    </recommendedName>
</protein>
<evidence type="ECO:0000313" key="3">
    <source>
        <dbReference type="EMBL" id="KAL3812974.1"/>
    </source>
</evidence>
<comment type="caution">
    <text evidence="2">The sequence shown here is derived from an EMBL/GenBank/DDBJ whole genome shotgun (WGS) entry which is preliminary data.</text>
</comment>
<dbReference type="InterPro" id="IPR006527">
    <property type="entry name" value="F-box-assoc_dom_typ1"/>
</dbReference>
<dbReference type="EMBL" id="JBJXBP010000008">
    <property type="protein sequence ID" value="KAL3812974.1"/>
    <property type="molecule type" value="Genomic_DNA"/>
</dbReference>
<dbReference type="Proteomes" id="UP001634393">
    <property type="component" value="Unassembled WGS sequence"/>
</dbReference>
<dbReference type="Pfam" id="PF07734">
    <property type="entry name" value="FBA_1"/>
    <property type="match status" value="1"/>
</dbReference>
<gene>
    <name evidence="2" type="ORF">ACJIZ3_014240</name>
    <name evidence="3" type="ORF">ACJIZ3_014242</name>
</gene>
<dbReference type="NCBIfam" id="TIGR01640">
    <property type="entry name" value="F_box_assoc_1"/>
    <property type="match status" value="1"/>
</dbReference>
<keyword evidence="4" id="KW-1185">Reference proteome</keyword>
<dbReference type="EMBL" id="JBJXBP010000008">
    <property type="protein sequence ID" value="KAL3812972.1"/>
    <property type="molecule type" value="Genomic_DNA"/>
</dbReference>
<sequence>MKIVLLQFVDPEEVRKPHLMVNLYNLTTNSWKQIDYGDIIQVEYDRASHYFQLFFNGACHWDLKHGGSDSMYTFLCFDVSTEVLRWLEYPPDIPMKYGWRSLFVVNGRLAVVWYANWEEVPRPIVIWVMKEYGVKESWFKHSVIEPFEDYFYPFLPWKNEWLLLDKAEGDKIDQLVSCSFHSNELKKYQIYGQGKTFRALFYKESLISLDQLIN</sequence>